<dbReference type="STRING" id="243090.RB4251"/>
<evidence type="ECO:0000256" key="1">
    <source>
        <dbReference type="SAM" id="MobiDB-lite"/>
    </source>
</evidence>
<reference evidence="2 3" key="1">
    <citation type="journal article" date="2003" name="Proc. Natl. Acad. Sci. U.S.A.">
        <title>Complete genome sequence of the marine planctomycete Pirellula sp. strain 1.</title>
        <authorList>
            <person name="Gloeckner F.O."/>
            <person name="Kube M."/>
            <person name="Bauer M."/>
            <person name="Teeling H."/>
            <person name="Lombardot T."/>
            <person name="Ludwig W."/>
            <person name="Gade D."/>
            <person name="Beck A."/>
            <person name="Borzym K."/>
            <person name="Heitmann K."/>
            <person name="Rabus R."/>
            <person name="Schlesner H."/>
            <person name="Amann R."/>
            <person name="Reinhardt R."/>
        </authorList>
    </citation>
    <scope>NUCLEOTIDE SEQUENCE [LARGE SCALE GENOMIC DNA]</scope>
    <source>
        <strain evidence="3">DSM 10527 / NCIMB 13988 / SH1</strain>
    </source>
</reference>
<evidence type="ECO:0000313" key="2">
    <source>
        <dbReference type="EMBL" id="CAD73669.1"/>
    </source>
</evidence>
<feature type="region of interest" description="Disordered" evidence="1">
    <location>
        <begin position="1"/>
        <end position="42"/>
    </location>
</feature>
<feature type="compositionally biased region" description="Basic and acidic residues" evidence="1">
    <location>
        <begin position="16"/>
        <end position="42"/>
    </location>
</feature>
<protein>
    <submittedName>
        <fullName evidence="2">Uncharacterized protein</fullName>
    </submittedName>
</protein>
<accession>Q7USX3</accession>
<evidence type="ECO:0000313" key="3">
    <source>
        <dbReference type="Proteomes" id="UP000001025"/>
    </source>
</evidence>
<dbReference type="KEGG" id="rba:RB4251"/>
<dbReference type="EMBL" id="BX294140">
    <property type="protein sequence ID" value="CAD73669.1"/>
    <property type="molecule type" value="Genomic_DNA"/>
</dbReference>
<dbReference type="Proteomes" id="UP000001025">
    <property type="component" value="Chromosome"/>
</dbReference>
<organism evidence="2 3">
    <name type="scientific">Rhodopirellula baltica (strain DSM 10527 / NCIMB 13988 / SH1)</name>
    <dbReference type="NCBI Taxonomy" id="243090"/>
    <lineage>
        <taxon>Bacteria</taxon>
        <taxon>Pseudomonadati</taxon>
        <taxon>Planctomycetota</taxon>
        <taxon>Planctomycetia</taxon>
        <taxon>Pirellulales</taxon>
        <taxon>Pirellulaceae</taxon>
        <taxon>Rhodopirellula</taxon>
    </lineage>
</organism>
<sequence>MDQRTDAVSAGSDSLMGRRDAARNRFIDGRKSIRCGGDRLPR</sequence>
<keyword evidence="3" id="KW-1185">Reference proteome</keyword>
<dbReference type="InParanoid" id="Q7USX3"/>
<dbReference type="EnsemblBacteria" id="CAD73669">
    <property type="protein sequence ID" value="CAD73669"/>
    <property type="gene ID" value="RB4251"/>
</dbReference>
<name>Q7USX3_RHOBA</name>
<gene>
    <name evidence="2" type="ordered locus">RB4251</name>
</gene>
<proteinExistence type="predicted"/>
<dbReference type="AlphaFoldDB" id="Q7USX3"/>
<dbReference type="HOGENOM" id="CLU_3256980_0_0_0"/>